<organism evidence="2 3">
    <name type="scientific">Leptospira borgpetersenii serovar Javanica str. UI 09931</name>
    <dbReference type="NCBI Taxonomy" id="1049767"/>
    <lineage>
        <taxon>Bacteria</taxon>
        <taxon>Pseudomonadati</taxon>
        <taxon>Spirochaetota</taxon>
        <taxon>Spirochaetia</taxon>
        <taxon>Leptospirales</taxon>
        <taxon>Leptospiraceae</taxon>
        <taxon>Leptospira</taxon>
    </lineage>
</organism>
<dbReference type="Proteomes" id="UP000014570">
    <property type="component" value="Unassembled WGS sequence"/>
</dbReference>
<protein>
    <recommendedName>
        <fullName evidence="4">GDT1 family protein</fullName>
    </recommendedName>
</protein>
<evidence type="ECO:0000256" key="1">
    <source>
        <dbReference type="SAM" id="Phobius"/>
    </source>
</evidence>
<reference evidence="2 3" key="1">
    <citation type="submission" date="2013-04" db="EMBL/GenBank/DDBJ databases">
        <authorList>
            <person name="Harkins D.M."/>
            <person name="Durkin A.S."/>
            <person name="Brinkac L.M."/>
            <person name="Haft D.H."/>
            <person name="Selengut J.D."/>
            <person name="Sanka R."/>
            <person name="DePew J."/>
            <person name="Purushe J."/>
            <person name="Chanthongthip A."/>
            <person name="Lattana O."/>
            <person name="Phetsouvanh R."/>
            <person name="Newton P.N."/>
            <person name="Vinetz J.M."/>
            <person name="Sutton G.G."/>
            <person name="Nierman W.C."/>
            <person name="Fouts D.E."/>
        </authorList>
    </citation>
    <scope>NUCLEOTIDE SEQUENCE [LARGE SCALE GENOMIC DNA]</scope>
    <source>
        <strain evidence="2 3">UI 09931</strain>
    </source>
</reference>
<evidence type="ECO:0000313" key="2">
    <source>
        <dbReference type="EMBL" id="EPG56345.1"/>
    </source>
</evidence>
<accession>A0AAV3J756</accession>
<dbReference type="AlphaFoldDB" id="A0AAV3J756"/>
<comment type="caution">
    <text evidence="2">The sequence shown here is derived from an EMBL/GenBank/DDBJ whole genome shotgun (WGS) entry which is preliminary data.</text>
</comment>
<evidence type="ECO:0008006" key="4">
    <source>
        <dbReference type="Google" id="ProtNLM"/>
    </source>
</evidence>
<keyword evidence="1" id="KW-0472">Membrane</keyword>
<proteinExistence type="predicted"/>
<keyword evidence="1" id="KW-1133">Transmembrane helix</keyword>
<dbReference type="EMBL" id="AHNP02000013">
    <property type="protein sequence ID" value="EPG56345.1"/>
    <property type="molecule type" value="Genomic_DNA"/>
</dbReference>
<keyword evidence="1" id="KW-0812">Transmembrane</keyword>
<feature type="transmembrane region" description="Helical" evidence="1">
    <location>
        <begin position="6"/>
        <end position="28"/>
    </location>
</feature>
<sequence length="57" mass="6514">MNESEFLSWGTVLTAAGEFTKTLLLISIRLGYRNFYFKALFQCKILSILLSSLMVFS</sequence>
<name>A0AAV3J756_LEPBO</name>
<gene>
    <name evidence="2" type="ORF">LEP1GSC103_1275</name>
</gene>
<evidence type="ECO:0000313" key="3">
    <source>
        <dbReference type="Proteomes" id="UP000014570"/>
    </source>
</evidence>